<dbReference type="AlphaFoldDB" id="A0ABD5YMJ1"/>
<comment type="caution">
    <text evidence="6">The sequence shown here is derived from an EMBL/GenBank/DDBJ whole genome shotgun (WGS) entry which is preliminary data.</text>
</comment>
<protein>
    <submittedName>
        <fullName evidence="6">Succinylglutamate desuccinylase/aspartoacylase family protein</fullName>
    </submittedName>
</protein>
<dbReference type="GO" id="GO:0016787">
    <property type="term" value="F:hydrolase activity"/>
    <property type="evidence" value="ECO:0007669"/>
    <property type="project" value="UniProtKB-KW"/>
</dbReference>
<dbReference type="GO" id="GO:0046872">
    <property type="term" value="F:metal ion binding"/>
    <property type="evidence" value="ECO:0007669"/>
    <property type="project" value="UniProtKB-KW"/>
</dbReference>
<dbReference type="PANTHER" id="PTHR37326:SF1">
    <property type="entry name" value="BLL3975 PROTEIN"/>
    <property type="match status" value="1"/>
</dbReference>
<keyword evidence="4" id="KW-0862">Zinc</keyword>
<dbReference type="Proteomes" id="UP001596417">
    <property type="component" value="Unassembled WGS sequence"/>
</dbReference>
<evidence type="ECO:0000256" key="2">
    <source>
        <dbReference type="ARBA" id="ARBA00022723"/>
    </source>
</evidence>
<sequence length="351" mass="38130">MQIGTAKAHAGQLTEGWFDATELPTGSTERLPVLIADGVEDGPTLWITGSIHGNEVTGLAAAQDVMTETLAERLAGTVVCLPNLNPAGLRRTARTSYYHDDDPNRYFPEPTETTGQARVQERINERLFEQIEDTADAVVSLHTAGVDSLPFSIIERVHYGEFRTESEARELAATVQRLADAFGLPTVLEFEAEDHETRRLHRSLGAATLNVAGIPTFTPELGSHTVVQERPRESAVVGLRNVMCELGLLDESDRKPNALAPDSPVPFPVRRADHPATETAGIVRHLVDTGDVIEADEPVAEIVTPHGTRKTTIHSDHAGYVLARRNGVAVYENDSLLSMAVRDTGDTVVAR</sequence>
<keyword evidence="3" id="KW-0378">Hydrolase</keyword>
<dbReference type="EMBL" id="JBHTAX010000001">
    <property type="protein sequence ID" value="MFC7190147.1"/>
    <property type="molecule type" value="Genomic_DNA"/>
</dbReference>
<keyword evidence="7" id="KW-1185">Reference proteome</keyword>
<accession>A0ABD5YMJ1</accession>
<keyword evidence="2" id="KW-0479">Metal-binding</keyword>
<evidence type="ECO:0000256" key="4">
    <source>
        <dbReference type="ARBA" id="ARBA00022833"/>
    </source>
</evidence>
<dbReference type="RefSeq" id="WP_264554563.1">
    <property type="nucleotide sequence ID" value="NZ_CP109979.1"/>
</dbReference>
<evidence type="ECO:0000259" key="5">
    <source>
        <dbReference type="Pfam" id="PF24827"/>
    </source>
</evidence>
<gene>
    <name evidence="6" type="ORF">ACFQL7_09965</name>
</gene>
<evidence type="ECO:0000313" key="7">
    <source>
        <dbReference type="Proteomes" id="UP001596417"/>
    </source>
</evidence>
<dbReference type="Pfam" id="PF24827">
    <property type="entry name" value="AstE_AspA_cat"/>
    <property type="match status" value="1"/>
</dbReference>
<comment type="cofactor">
    <cofactor evidence="1">
        <name>Zn(2+)</name>
        <dbReference type="ChEBI" id="CHEBI:29105"/>
    </cofactor>
</comment>
<dbReference type="PANTHER" id="PTHR37326">
    <property type="entry name" value="BLL3975 PROTEIN"/>
    <property type="match status" value="1"/>
</dbReference>
<evidence type="ECO:0000256" key="3">
    <source>
        <dbReference type="ARBA" id="ARBA00022801"/>
    </source>
</evidence>
<dbReference type="SUPFAM" id="SSF53187">
    <property type="entry name" value="Zn-dependent exopeptidases"/>
    <property type="match status" value="1"/>
</dbReference>
<organism evidence="6 7">
    <name type="scientific">Halocatena marina</name>
    <dbReference type="NCBI Taxonomy" id="2934937"/>
    <lineage>
        <taxon>Archaea</taxon>
        <taxon>Methanobacteriati</taxon>
        <taxon>Methanobacteriota</taxon>
        <taxon>Stenosarchaea group</taxon>
        <taxon>Halobacteria</taxon>
        <taxon>Halobacteriales</taxon>
        <taxon>Natronomonadaceae</taxon>
        <taxon>Halocatena</taxon>
    </lineage>
</organism>
<evidence type="ECO:0000313" key="6">
    <source>
        <dbReference type="EMBL" id="MFC7190147.1"/>
    </source>
</evidence>
<dbReference type="Gene3D" id="3.40.630.10">
    <property type="entry name" value="Zn peptidases"/>
    <property type="match status" value="1"/>
</dbReference>
<name>A0ABD5YMJ1_9EURY</name>
<evidence type="ECO:0000256" key="1">
    <source>
        <dbReference type="ARBA" id="ARBA00001947"/>
    </source>
</evidence>
<feature type="domain" description="Succinylglutamate desuccinylase/Aspartoacylase catalytic" evidence="5">
    <location>
        <begin position="41"/>
        <end position="243"/>
    </location>
</feature>
<dbReference type="InterPro" id="IPR055438">
    <property type="entry name" value="AstE_AspA_cat"/>
</dbReference>
<dbReference type="PIRSF" id="PIRSF039012">
    <property type="entry name" value="ASP"/>
    <property type="match status" value="1"/>
</dbReference>
<dbReference type="InterPro" id="IPR053138">
    <property type="entry name" value="N-alpha-Ac-DABA_deacetylase"/>
</dbReference>
<proteinExistence type="predicted"/>
<reference evidence="6 7" key="1">
    <citation type="journal article" date="2019" name="Int. J. Syst. Evol. Microbiol.">
        <title>The Global Catalogue of Microorganisms (GCM) 10K type strain sequencing project: providing services to taxonomists for standard genome sequencing and annotation.</title>
        <authorList>
            <consortium name="The Broad Institute Genomics Platform"/>
            <consortium name="The Broad Institute Genome Sequencing Center for Infectious Disease"/>
            <person name="Wu L."/>
            <person name="Ma J."/>
        </authorList>
    </citation>
    <scope>NUCLEOTIDE SEQUENCE [LARGE SCALE GENOMIC DNA]</scope>
    <source>
        <strain evidence="6 7">RDMS1</strain>
    </source>
</reference>
<dbReference type="InterPro" id="IPR043795">
    <property type="entry name" value="N-alpha-Ac-DABA-like"/>
</dbReference>
<dbReference type="GeneID" id="76199726"/>